<dbReference type="HOGENOM" id="CLU_076352_2_0_5"/>
<dbReference type="RefSeq" id="WP_013960192.1">
    <property type="nucleotide sequence ID" value="NC_015730.1"/>
</dbReference>
<dbReference type="OrthoDB" id="5421848at2"/>
<organism evidence="1 2">
    <name type="scientific">Roseobacter litoralis (strain ATCC 49566 / DSM 6996 / JCM 21268 / NBRC 15278 / OCh 149)</name>
    <dbReference type="NCBI Taxonomy" id="391595"/>
    <lineage>
        <taxon>Bacteria</taxon>
        <taxon>Pseudomonadati</taxon>
        <taxon>Pseudomonadota</taxon>
        <taxon>Alphaproteobacteria</taxon>
        <taxon>Rhodobacterales</taxon>
        <taxon>Roseobacteraceae</taxon>
        <taxon>Roseobacter</taxon>
    </lineage>
</organism>
<proteinExistence type="predicted"/>
<dbReference type="SUPFAM" id="SSF56112">
    <property type="entry name" value="Protein kinase-like (PK-like)"/>
    <property type="match status" value="1"/>
</dbReference>
<dbReference type="Proteomes" id="UP000001353">
    <property type="component" value="Chromosome"/>
</dbReference>
<dbReference type="AlphaFoldDB" id="F7ZFQ8"/>
<sequence length="222" mass="25206">MLFTASVIKLSDDHSIANGTVRIVYAFPDQPNLLIKVFHAFEKRSSRRPLKRLAWKLFPMLKFRTILNELKCELLASLKLGADIENMPISRMLGIVQTDRGVGVVVERIDGLDGDLAQRLNRLCRRGRMDEPVLEALNAFVDRMFDLHIVARDINFSNIVYGTRGAGAACFLIDGYGERNLIPFRSMSRRMNDRSLDRQFATIARKTGLTWNSDQRAFSNSG</sequence>
<dbReference type="Pfam" id="PF10707">
    <property type="entry name" value="YrbL-PhoP_reg"/>
    <property type="match status" value="1"/>
</dbReference>
<dbReference type="InterPro" id="IPR019647">
    <property type="entry name" value="PhoP_reg_network_YrbL"/>
</dbReference>
<dbReference type="InterPro" id="IPR011009">
    <property type="entry name" value="Kinase-like_dom_sf"/>
</dbReference>
<evidence type="ECO:0008006" key="3">
    <source>
        <dbReference type="Google" id="ProtNLM"/>
    </source>
</evidence>
<name>F7ZFQ8_ROSLO</name>
<gene>
    <name evidence="1" type="ordered locus">RLO149_c002170</name>
</gene>
<protein>
    <recommendedName>
        <fullName evidence="3">PhoP regulatory network protein YrbL</fullName>
    </recommendedName>
</protein>
<evidence type="ECO:0000313" key="1">
    <source>
        <dbReference type="EMBL" id="AEI92248.1"/>
    </source>
</evidence>
<reference evidence="1 2" key="1">
    <citation type="journal article" date="2011" name="BMC Genomics">
        <title>Comparative genome analysis and genome-guided physiological analysis of Roseobacter litoralis.</title>
        <authorList>
            <person name="Kalhoefer D."/>
            <person name="Thole S."/>
            <person name="Voget S."/>
            <person name="Lehmann R."/>
            <person name="Liesegang H."/>
            <person name="Wollher A."/>
            <person name="Daniel R."/>
            <person name="Simon M."/>
            <person name="Brinkhoff T."/>
        </authorList>
    </citation>
    <scope>NUCLEOTIDE SEQUENCE [LARGE SCALE GENOMIC DNA]</scope>
    <source>
        <strain evidence="2">ATCC 49566 / DSM 6996 / JCM 21268 / NBRC 15278 / OCh 149</strain>
    </source>
</reference>
<keyword evidence="2" id="KW-1185">Reference proteome</keyword>
<dbReference type="KEGG" id="rli:RLO149_c002170"/>
<dbReference type="eggNOG" id="ENOG503359J">
    <property type="taxonomic scope" value="Bacteria"/>
</dbReference>
<dbReference type="STRING" id="391595.RLO149_c002170"/>
<accession>F7ZFQ8</accession>
<dbReference type="EMBL" id="CP002623">
    <property type="protein sequence ID" value="AEI92248.1"/>
    <property type="molecule type" value="Genomic_DNA"/>
</dbReference>
<evidence type="ECO:0000313" key="2">
    <source>
        <dbReference type="Proteomes" id="UP000001353"/>
    </source>
</evidence>